<dbReference type="InterPro" id="IPR036265">
    <property type="entry name" value="HIT-like_sf"/>
</dbReference>
<dbReference type="EMBL" id="AP024355">
    <property type="protein sequence ID" value="BCR04740.1"/>
    <property type="molecule type" value="Genomic_DNA"/>
</dbReference>
<dbReference type="Gene3D" id="3.30.428.10">
    <property type="entry name" value="HIT-like"/>
    <property type="match status" value="1"/>
</dbReference>
<gene>
    <name evidence="3" type="ORF">DESUT3_18090</name>
</gene>
<feature type="domain" description="HIT" evidence="2">
    <location>
        <begin position="8"/>
        <end position="117"/>
    </location>
</feature>
<dbReference type="CDD" id="cd01276">
    <property type="entry name" value="PKCI_related"/>
    <property type="match status" value="1"/>
</dbReference>
<dbReference type="Pfam" id="PF01230">
    <property type="entry name" value="HIT"/>
    <property type="match status" value="1"/>
</dbReference>
<dbReference type="InterPro" id="IPR011146">
    <property type="entry name" value="HIT-like"/>
</dbReference>
<feature type="short sequence motif" description="Histidine triad motif" evidence="1">
    <location>
        <begin position="101"/>
        <end position="105"/>
    </location>
</feature>
<evidence type="ECO:0000313" key="3">
    <source>
        <dbReference type="EMBL" id="BCR04740.1"/>
    </source>
</evidence>
<dbReference type="RefSeq" id="WP_221252192.1">
    <property type="nucleotide sequence ID" value="NZ_AP024355.1"/>
</dbReference>
<dbReference type="InterPro" id="IPR001310">
    <property type="entry name" value="Histidine_triad_HIT"/>
</dbReference>
<dbReference type="PANTHER" id="PTHR23089">
    <property type="entry name" value="HISTIDINE TRIAD HIT PROTEIN"/>
    <property type="match status" value="1"/>
</dbReference>
<dbReference type="PRINTS" id="PR00332">
    <property type="entry name" value="HISTRIAD"/>
</dbReference>
<reference evidence="3 4" key="2">
    <citation type="journal article" date="2021" name="Int. J. Syst. Evol. Microbiol.">
        <title>Isolation and Polyphasic Characterization of Desulfuromonas versatilis sp. Nov., an Electrogenic Bacteria Capable of Versatile Metabolism Isolated from a Graphene Oxide-Reducing Enrichment Culture.</title>
        <authorList>
            <person name="Xie L."/>
            <person name="Yoshida N."/>
            <person name="Ishii S."/>
            <person name="Meng L."/>
        </authorList>
    </citation>
    <scope>NUCLEOTIDE SEQUENCE [LARGE SCALE GENOMIC DNA]</scope>
    <source>
        <strain evidence="3 4">NIT-T3</strain>
    </source>
</reference>
<dbReference type="PROSITE" id="PS51084">
    <property type="entry name" value="HIT_2"/>
    <property type="match status" value="1"/>
</dbReference>
<sequence>MPEKDSCIFCKILAGEIPARVVFEDDLVVALEDINPQAPLHYLIIPRKHIRTTLDLTTADNAMIGHVFQVAGKLAHDLGFAEDGFRVVNNCNEMGGQVVWHIHFHLLGGREMGWPPG</sequence>
<name>A0ABM8HS62_9BACT</name>
<dbReference type="Proteomes" id="UP001319827">
    <property type="component" value="Chromosome"/>
</dbReference>
<dbReference type="InterPro" id="IPR019808">
    <property type="entry name" value="Histidine_triad_CS"/>
</dbReference>
<dbReference type="PROSITE" id="PS00892">
    <property type="entry name" value="HIT_1"/>
    <property type="match status" value="1"/>
</dbReference>
<proteinExistence type="predicted"/>
<organism evidence="3 4">
    <name type="scientific">Desulfuromonas versatilis</name>
    <dbReference type="NCBI Taxonomy" id="2802975"/>
    <lineage>
        <taxon>Bacteria</taxon>
        <taxon>Pseudomonadati</taxon>
        <taxon>Thermodesulfobacteriota</taxon>
        <taxon>Desulfuromonadia</taxon>
        <taxon>Desulfuromonadales</taxon>
        <taxon>Desulfuromonadaceae</taxon>
        <taxon>Desulfuromonas</taxon>
    </lineage>
</organism>
<evidence type="ECO:0000313" key="4">
    <source>
        <dbReference type="Proteomes" id="UP001319827"/>
    </source>
</evidence>
<keyword evidence="4" id="KW-1185">Reference proteome</keyword>
<evidence type="ECO:0000259" key="2">
    <source>
        <dbReference type="PROSITE" id="PS51084"/>
    </source>
</evidence>
<reference evidence="3 4" key="1">
    <citation type="journal article" date="2016" name="C (Basel)">
        <title>Selective Growth of and Electricity Production by Marine Exoelectrogenic Bacteria in Self-Aggregated Hydrogel of Microbially Reduced Graphene Oxide.</title>
        <authorList>
            <person name="Yoshida N."/>
            <person name="Goto Y."/>
            <person name="Miyata Y."/>
        </authorList>
    </citation>
    <scope>NUCLEOTIDE SEQUENCE [LARGE SCALE GENOMIC DNA]</scope>
    <source>
        <strain evidence="3 4">NIT-T3</strain>
    </source>
</reference>
<accession>A0ABM8HS62</accession>
<dbReference type="SUPFAM" id="SSF54197">
    <property type="entry name" value="HIT-like"/>
    <property type="match status" value="1"/>
</dbReference>
<protein>
    <submittedName>
        <fullName evidence="3">Histidine triad nucleotide-binding protein</fullName>
    </submittedName>
</protein>
<evidence type="ECO:0000256" key="1">
    <source>
        <dbReference type="PROSITE-ProRule" id="PRU00464"/>
    </source>
</evidence>